<organism evidence="6 7">
    <name type="scientific">Lodderomyces elongisporus (strain ATCC 11503 / CBS 2605 / JCM 1781 / NBRC 1676 / NRRL YB-4239)</name>
    <name type="common">Yeast</name>
    <name type="synonym">Saccharomyces elongisporus</name>
    <dbReference type="NCBI Taxonomy" id="379508"/>
    <lineage>
        <taxon>Eukaryota</taxon>
        <taxon>Fungi</taxon>
        <taxon>Dikarya</taxon>
        <taxon>Ascomycota</taxon>
        <taxon>Saccharomycotina</taxon>
        <taxon>Pichiomycetes</taxon>
        <taxon>Debaryomycetaceae</taxon>
        <taxon>Candida/Lodderomyces clade</taxon>
        <taxon>Lodderomyces</taxon>
    </lineage>
</organism>
<dbReference type="OMA" id="YLGTWQL"/>
<dbReference type="PANTHER" id="PTHR23427">
    <property type="entry name" value="SURFEIT LOCUS PROTEIN"/>
    <property type="match status" value="1"/>
</dbReference>
<evidence type="ECO:0000256" key="3">
    <source>
        <dbReference type="ARBA" id="ARBA00022989"/>
    </source>
</evidence>
<dbReference type="PROSITE" id="PS50895">
    <property type="entry name" value="SURF1"/>
    <property type="match status" value="1"/>
</dbReference>
<evidence type="ECO:0000256" key="1">
    <source>
        <dbReference type="ARBA" id="ARBA00004370"/>
    </source>
</evidence>
<evidence type="ECO:0000313" key="6">
    <source>
        <dbReference type="EMBL" id="EDK42183.1"/>
    </source>
</evidence>
<keyword evidence="5" id="KW-0999">Mitochondrion inner membrane</keyword>
<keyword evidence="4 5" id="KW-0472">Membrane</keyword>
<dbReference type="GO" id="GO:0005743">
    <property type="term" value="C:mitochondrial inner membrane"/>
    <property type="evidence" value="ECO:0007669"/>
    <property type="project" value="UniProtKB-SubCell"/>
</dbReference>
<comment type="function">
    <text evidence="5">Probably involved in the biogenesis of the COX complex.</text>
</comment>
<keyword evidence="5" id="KW-0496">Mitochondrion</keyword>
<evidence type="ECO:0000256" key="5">
    <source>
        <dbReference type="RuleBase" id="RU363076"/>
    </source>
</evidence>
<name>A5DSM5_LODEL</name>
<dbReference type="GO" id="GO:0051082">
    <property type="term" value="F:unfolded protein binding"/>
    <property type="evidence" value="ECO:0007669"/>
    <property type="project" value="EnsemblFungi"/>
</dbReference>
<dbReference type="GO" id="GO:0033617">
    <property type="term" value="P:mitochondrial respiratory chain complex IV assembly"/>
    <property type="evidence" value="ECO:0007669"/>
    <property type="project" value="EnsemblFungi"/>
</dbReference>
<keyword evidence="7" id="KW-1185">Reference proteome</keyword>
<comment type="subcellular location">
    <subcellularLocation>
        <location evidence="1">Membrane</location>
    </subcellularLocation>
    <subcellularLocation>
        <location evidence="5">Mitochondrion inner membrane</location>
        <topology evidence="5">Multi-pass membrane protein</topology>
    </subcellularLocation>
</comment>
<dbReference type="FunCoup" id="A5DSM5">
    <property type="interactions" value="352"/>
</dbReference>
<feature type="transmembrane region" description="Helical" evidence="5">
    <location>
        <begin position="60"/>
        <end position="78"/>
    </location>
</feature>
<evidence type="ECO:0000256" key="2">
    <source>
        <dbReference type="ARBA" id="ARBA00022692"/>
    </source>
</evidence>
<dbReference type="CDD" id="cd06662">
    <property type="entry name" value="SURF1"/>
    <property type="match status" value="1"/>
</dbReference>
<dbReference type="KEGG" id="lel:PVL30_000353"/>
<comment type="similarity">
    <text evidence="5">Belongs to the SURF1 family.</text>
</comment>
<dbReference type="InParanoid" id="A5DSM5"/>
<dbReference type="HOGENOM" id="CLU_047737_4_0_1"/>
<dbReference type="AlphaFoldDB" id="A5DSM5"/>
<dbReference type="PANTHER" id="PTHR23427:SF2">
    <property type="entry name" value="SURFEIT LOCUS PROTEIN 1"/>
    <property type="match status" value="1"/>
</dbReference>
<dbReference type="OrthoDB" id="10040024at2759"/>
<protein>
    <recommendedName>
        <fullName evidence="5">SURF1-like protein</fullName>
    </recommendedName>
</protein>
<proteinExistence type="inferred from homology"/>
<dbReference type="EMBL" id="CH981524">
    <property type="protein sequence ID" value="EDK42183.1"/>
    <property type="molecule type" value="Genomic_DNA"/>
</dbReference>
<keyword evidence="3 5" id="KW-1133">Transmembrane helix</keyword>
<dbReference type="Proteomes" id="UP000001996">
    <property type="component" value="Unassembled WGS sequence"/>
</dbReference>
<keyword evidence="2 5" id="KW-0812">Transmembrane</keyword>
<dbReference type="VEuPathDB" id="FungiDB:LELG_00361"/>
<accession>A5DSM5</accession>
<reference evidence="6 7" key="1">
    <citation type="journal article" date="2009" name="Nature">
        <title>Evolution of pathogenicity and sexual reproduction in eight Candida genomes.</title>
        <authorList>
            <person name="Butler G."/>
            <person name="Rasmussen M.D."/>
            <person name="Lin M.F."/>
            <person name="Santos M.A."/>
            <person name="Sakthikumar S."/>
            <person name="Munro C.A."/>
            <person name="Rheinbay E."/>
            <person name="Grabherr M."/>
            <person name="Forche A."/>
            <person name="Reedy J.L."/>
            <person name="Agrafioti I."/>
            <person name="Arnaud M.B."/>
            <person name="Bates S."/>
            <person name="Brown A.J."/>
            <person name="Brunke S."/>
            <person name="Costanzo M.C."/>
            <person name="Fitzpatrick D.A."/>
            <person name="de Groot P.W."/>
            <person name="Harris D."/>
            <person name="Hoyer L.L."/>
            <person name="Hube B."/>
            <person name="Klis F.M."/>
            <person name="Kodira C."/>
            <person name="Lennard N."/>
            <person name="Logue M.E."/>
            <person name="Martin R."/>
            <person name="Neiman A.M."/>
            <person name="Nikolaou E."/>
            <person name="Quail M.A."/>
            <person name="Quinn J."/>
            <person name="Santos M.C."/>
            <person name="Schmitzberger F.F."/>
            <person name="Sherlock G."/>
            <person name="Shah P."/>
            <person name="Silverstein K.A."/>
            <person name="Skrzypek M.S."/>
            <person name="Soll D."/>
            <person name="Staggs R."/>
            <person name="Stansfield I."/>
            <person name="Stumpf M.P."/>
            <person name="Sudbery P.E."/>
            <person name="Srikantha T."/>
            <person name="Zeng Q."/>
            <person name="Berman J."/>
            <person name="Berriman M."/>
            <person name="Heitman J."/>
            <person name="Gow N.A."/>
            <person name="Lorenz M.C."/>
            <person name="Birren B.W."/>
            <person name="Kellis M."/>
            <person name="Cuomo C.A."/>
        </authorList>
    </citation>
    <scope>NUCLEOTIDE SEQUENCE [LARGE SCALE GENOMIC DNA]</scope>
    <source>
        <strain evidence="7">ATCC 11503 / BCRC 21390 / CBS 2605 / JCM 1781 / NBRC 1676 / NRRL YB-4239</strain>
    </source>
</reference>
<sequence length="373" mass="42920">MFSLSTTVTGQMLRMRFGSLLRCSRRTVKTSPTDWEPVTSVPGNLRTIAHQAKMPFIRKALLLLMLAMPIVSFCLGCWQVKRLKWKTDLIAKCENNLAAPVIEKIPPNLDVDVISKEFEYRRFKCKGHFDYDQEMFLGPRLKDGVVGYLVVTPFIRSDGGEPILIERGWIHKDKVVPGTRSKGYLSHLAFPQGEIEIEALFRNMPEKSKMQFDHEPGMKLFNVIDVPAMAKQSGSLPVYCQMIYDLNDHLEYKKGNENGTNNGDGKPHSKFWNALFSSGKSESVRDQEFIAQHQADHDETFQYQEFQFIQEGVPIAARPTIKLSNNHLQYLITWFGVSAASTGLFLWYLWRSKNYQSAEKMIAKKRQEMKKFY</sequence>
<dbReference type="GeneID" id="5234747"/>
<dbReference type="InterPro" id="IPR002994">
    <property type="entry name" value="Surf1/Shy1"/>
</dbReference>
<dbReference type="InterPro" id="IPR045214">
    <property type="entry name" value="Surf1/Surf4"/>
</dbReference>
<evidence type="ECO:0000313" key="7">
    <source>
        <dbReference type="Proteomes" id="UP000001996"/>
    </source>
</evidence>
<dbReference type="eggNOG" id="KOG1563">
    <property type="taxonomic scope" value="Eukaryota"/>
</dbReference>
<evidence type="ECO:0000256" key="4">
    <source>
        <dbReference type="ARBA" id="ARBA00023136"/>
    </source>
</evidence>
<gene>
    <name evidence="6" type="ORF">LELG_00361</name>
</gene>
<dbReference type="Pfam" id="PF02104">
    <property type="entry name" value="SURF1"/>
    <property type="match status" value="1"/>
</dbReference>
<dbReference type="STRING" id="379508.A5DSM5"/>
<feature type="transmembrane region" description="Helical" evidence="5">
    <location>
        <begin position="328"/>
        <end position="350"/>
    </location>
</feature>